<dbReference type="GO" id="GO:0000026">
    <property type="term" value="F:alpha-1,2-mannosyltransferase activity"/>
    <property type="evidence" value="ECO:0007669"/>
    <property type="project" value="TreeGrafter"/>
</dbReference>
<keyword evidence="4 12" id="KW-0808">Transferase</keyword>
<evidence type="ECO:0000256" key="4">
    <source>
        <dbReference type="ARBA" id="ARBA00022679"/>
    </source>
</evidence>
<evidence type="ECO:0000313" key="12">
    <source>
        <dbReference type="EMBL" id="ODQ59124.1"/>
    </source>
</evidence>
<evidence type="ECO:0000256" key="10">
    <source>
        <dbReference type="SAM" id="MobiDB-lite"/>
    </source>
</evidence>
<evidence type="ECO:0000256" key="8">
    <source>
        <dbReference type="ARBA" id="ARBA00023034"/>
    </source>
</evidence>
<evidence type="ECO:0000256" key="2">
    <source>
        <dbReference type="ARBA" id="ARBA00004922"/>
    </source>
</evidence>
<keyword evidence="7 11" id="KW-1133">Transmembrane helix</keyword>
<dbReference type="STRING" id="683960.A0A1E3P1Q3"/>
<evidence type="ECO:0000256" key="7">
    <source>
        <dbReference type="ARBA" id="ARBA00022989"/>
    </source>
</evidence>
<feature type="transmembrane region" description="Helical" evidence="11">
    <location>
        <begin position="17"/>
        <end position="36"/>
    </location>
</feature>
<evidence type="ECO:0000256" key="6">
    <source>
        <dbReference type="ARBA" id="ARBA00022968"/>
    </source>
</evidence>
<sequence>MRGSLHSFNRSVNRSKIFALLVLSTIISFVLVYNSIDITDTVSVIIEKSQNITKLEPETPKEEKPKQEEQPKEPKEPIESVEITVRVKPEPQNVITKPKELYNTVFQLIRDADPKVAPFNRYKSGARIPNVGFNDNSKIQFSKEYLSEFLQLNETELEKMKESHSSIVPKFENITTKDIYKGDGIVFVGGGRFNWMALMSVKSLRNIGSELPVEVMIPNQADYEADLCENVLPSLNAKCLYLPEILGNETYSMLKFGGYQYKSLALLVSSFKNVLLLDADNLAAYVPDVIFRNEPFKSKGMIVWPDFWKRSTSPDFYNITGIEVSSDERVLPGFTENDKKYFPLHHMKGSLLDPTSESGQFILNKETHLHDMFLALYYNSYGPKYYYPLLSQGVVGEGDKETFLAASVALQNTYFQVRRSVHAVGRFKKDGHFVGVAMGQFDPIQDHLNSIAKTEEEKKGPRMLFVHSNFPKLHPVQLREQRKLFEGEERVRMFGPMKGLVGYDFELFQFRNMEHLLCDLRIELDTFKKENRTTMCQEIHQHVDFLVKHP</sequence>
<evidence type="ECO:0000256" key="3">
    <source>
        <dbReference type="ARBA" id="ARBA00009105"/>
    </source>
</evidence>
<dbReference type="Pfam" id="PF11051">
    <property type="entry name" value="Mannosyl_trans3"/>
    <property type="match status" value="1"/>
</dbReference>
<name>A0A1E3P1Q3_WICAA</name>
<accession>A0A1E3P1Q3</accession>
<dbReference type="PANTHER" id="PTHR31646">
    <property type="entry name" value="ALPHA-1,2-MANNOSYLTRANSFERASE MNN2"/>
    <property type="match status" value="1"/>
</dbReference>
<evidence type="ECO:0000256" key="1">
    <source>
        <dbReference type="ARBA" id="ARBA00004323"/>
    </source>
</evidence>
<keyword evidence="9 11" id="KW-0472">Membrane</keyword>
<keyword evidence="6" id="KW-0735">Signal-anchor</keyword>
<dbReference type="Proteomes" id="UP000094112">
    <property type="component" value="Unassembled WGS sequence"/>
</dbReference>
<dbReference type="EMBL" id="KV454211">
    <property type="protein sequence ID" value="ODQ59124.1"/>
    <property type="molecule type" value="Genomic_DNA"/>
</dbReference>
<dbReference type="RefSeq" id="XP_019038331.1">
    <property type="nucleotide sequence ID" value="XM_019181993.1"/>
</dbReference>
<proteinExistence type="inferred from homology"/>
<evidence type="ECO:0000313" key="13">
    <source>
        <dbReference type="Proteomes" id="UP000094112"/>
    </source>
</evidence>
<reference evidence="12 13" key="1">
    <citation type="journal article" date="2016" name="Proc. Natl. Acad. Sci. U.S.A.">
        <title>Comparative genomics of biotechnologically important yeasts.</title>
        <authorList>
            <person name="Riley R."/>
            <person name="Haridas S."/>
            <person name="Wolfe K.H."/>
            <person name="Lopes M.R."/>
            <person name="Hittinger C.T."/>
            <person name="Goeker M."/>
            <person name="Salamov A.A."/>
            <person name="Wisecaver J.H."/>
            <person name="Long T.M."/>
            <person name="Calvey C.H."/>
            <person name="Aerts A.L."/>
            <person name="Barry K.W."/>
            <person name="Choi C."/>
            <person name="Clum A."/>
            <person name="Coughlan A.Y."/>
            <person name="Deshpande S."/>
            <person name="Douglass A.P."/>
            <person name="Hanson S.J."/>
            <person name="Klenk H.-P."/>
            <person name="LaButti K.M."/>
            <person name="Lapidus A."/>
            <person name="Lindquist E.A."/>
            <person name="Lipzen A.M."/>
            <person name="Meier-Kolthoff J.P."/>
            <person name="Ohm R.A."/>
            <person name="Otillar R.P."/>
            <person name="Pangilinan J.L."/>
            <person name="Peng Y."/>
            <person name="Rokas A."/>
            <person name="Rosa C.A."/>
            <person name="Scheuner C."/>
            <person name="Sibirny A.A."/>
            <person name="Slot J.C."/>
            <person name="Stielow J.B."/>
            <person name="Sun H."/>
            <person name="Kurtzman C.P."/>
            <person name="Blackwell M."/>
            <person name="Grigoriev I.V."/>
            <person name="Jeffries T.W."/>
        </authorList>
    </citation>
    <scope>NUCLEOTIDE SEQUENCE [LARGE SCALE GENOMIC DNA]</scope>
    <source>
        <strain evidence="13">ATCC 58044 / CBS 1984 / NCYC 433 / NRRL Y-366-8</strain>
    </source>
</reference>
<organism evidence="12 13">
    <name type="scientific">Wickerhamomyces anomalus (strain ATCC 58044 / CBS 1984 / NCYC 433 / NRRL Y-366-8)</name>
    <name type="common">Yeast</name>
    <name type="synonym">Hansenula anomala</name>
    <dbReference type="NCBI Taxonomy" id="683960"/>
    <lineage>
        <taxon>Eukaryota</taxon>
        <taxon>Fungi</taxon>
        <taxon>Dikarya</taxon>
        <taxon>Ascomycota</taxon>
        <taxon>Saccharomycotina</taxon>
        <taxon>Saccharomycetes</taxon>
        <taxon>Phaffomycetales</taxon>
        <taxon>Wickerhamomycetaceae</taxon>
        <taxon>Wickerhamomyces</taxon>
    </lineage>
</organism>
<dbReference type="InterPro" id="IPR029044">
    <property type="entry name" value="Nucleotide-diphossugar_trans"/>
</dbReference>
<dbReference type="GeneID" id="30199239"/>
<keyword evidence="8" id="KW-0333">Golgi apparatus</keyword>
<dbReference type="PANTHER" id="PTHR31646:SF1">
    <property type="entry name" value="ALPHA-1,2-MANNOSYLTRANSFERASE MNN2"/>
    <property type="match status" value="1"/>
</dbReference>
<dbReference type="InterPro" id="IPR022751">
    <property type="entry name" value="Alpha_mannosyltransferase"/>
</dbReference>
<feature type="region of interest" description="Disordered" evidence="10">
    <location>
        <begin position="56"/>
        <end position="78"/>
    </location>
</feature>
<dbReference type="SUPFAM" id="SSF53448">
    <property type="entry name" value="Nucleotide-diphospho-sugar transferases"/>
    <property type="match status" value="1"/>
</dbReference>
<keyword evidence="5 11" id="KW-0812">Transmembrane</keyword>
<comment type="similarity">
    <text evidence="3">Belongs to the MNN1/MNT family.</text>
</comment>
<evidence type="ECO:0000256" key="9">
    <source>
        <dbReference type="ARBA" id="ARBA00023136"/>
    </source>
</evidence>
<evidence type="ECO:0000256" key="5">
    <source>
        <dbReference type="ARBA" id="ARBA00022692"/>
    </source>
</evidence>
<dbReference type="OrthoDB" id="430354at2759"/>
<dbReference type="GO" id="GO:0000139">
    <property type="term" value="C:Golgi membrane"/>
    <property type="evidence" value="ECO:0007669"/>
    <property type="project" value="UniProtKB-SubCell"/>
</dbReference>
<keyword evidence="13" id="KW-1185">Reference proteome</keyword>
<comment type="subcellular location">
    <subcellularLocation>
        <location evidence="1">Golgi apparatus membrane</location>
        <topology evidence="1">Single-pass type II membrane protein</topology>
    </subcellularLocation>
</comment>
<gene>
    <name evidence="12" type="ORF">WICANDRAFT_32668</name>
</gene>
<comment type="pathway">
    <text evidence="2">Protein modification; protein glycosylation.</text>
</comment>
<protein>
    <submittedName>
        <fullName evidence="12">Glycosyltransferase family 71 protein</fullName>
    </submittedName>
</protein>
<evidence type="ECO:0000256" key="11">
    <source>
        <dbReference type="SAM" id="Phobius"/>
    </source>
</evidence>
<dbReference type="GO" id="GO:0046354">
    <property type="term" value="P:mannan biosynthetic process"/>
    <property type="evidence" value="ECO:0007669"/>
    <property type="project" value="TreeGrafter"/>
</dbReference>
<dbReference type="AlphaFoldDB" id="A0A1E3P1Q3"/>